<dbReference type="PROSITE" id="PS51918">
    <property type="entry name" value="RADICAL_SAM"/>
    <property type="match status" value="1"/>
</dbReference>
<feature type="binding site" evidence="12">
    <location>
        <position position="66"/>
    </location>
    <ligand>
        <name>GTP</name>
        <dbReference type="ChEBI" id="CHEBI:37565"/>
    </ligand>
</feature>
<feature type="binding site" evidence="12">
    <location>
        <position position="119"/>
    </location>
    <ligand>
        <name>S-adenosyl-L-methionine</name>
        <dbReference type="ChEBI" id="CHEBI:59789"/>
    </ligand>
</feature>
<keyword evidence="8 12" id="KW-0342">GTP-binding</keyword>
<dbReference type="RefSeq" id="WP_210512768.1">
    <property type="nucleotide sequence ID" value="NZ_JAFIDN010000009.1"/>
</dbReference>
<dbReference type="EC" id="4.1.99.22" evidence="1 12"/>
<feature type="binding site" evidence="12">
    <location>
        <position position="27"/>
    </location>
    <ligand>
        <name>[4Fe-4S] cluster</name>
        <dbReference type="ChEBI" id="CHEBI:49883"/>
        <label>1</label>
        <note>4Fe-4S-S-AdoMet</note>
    </ligand>
</feature>
<evidence type="ECO:0000256" key="2">
    <source>
        <dbReference type="ARBA" id="ARBA00022485"/>
    </source>
</evidence>
<dbReference type="InterPro" id="IPR000385">
    <property type="entry name" value="MoaA_NifB_PqqE_Fe-S-bd_CS"/>
</dbReference>
<sequence>MPKLYDTHGRVHDYLRVSLTERCNLRCHYCMPADGVPLSPKEHLCSYEELLSIIDTFCELGVRKIRITGGEPLVRQDVDKMFRALGKRPVELALTTNGLLVDRFIDLFSDIGLRNINVSLDTLEPDRFRLITRRPGFESVMENIRQLVDHDFRVKLNMVVMRGVNDDEIVDFAELARAMPVTVRYIEFMPFDGNRWDDRKMVPAETIRGALADRYMLVRDSDAAHDTTRHYSIPGFRGRIGIISSMSEYFCGSCNRIRLLANGGIQNCLFSENETDLRTPLRRGDDLEPIIRESIRAKKKQHAGMFELADMPGRTMTTIGG</sequence>
<dbReference type="CDD" id="cd21117">
    <property type="entry name" value="Twitch_MoaA"/>
    <property type="match status" value="1"/>
</dbReference>
<dbReference type="UniPathway" id="UPA00344"/>
<feature type="binding site" evidence="12">
    <location>
        <position position="30"/>
    </location>
    <ligand>
        <name>[4Fe-4S] cluster</name>
        <dbReference type="ChEBI" id="CHEBI:49883"/>
        <label>1</label>
        <note>4Fe-4S-S-AdoMet</note>
    </ligand>
</feature>
<dbReference type="PROSITE" id="PS01305">
    <property type="entry name" value="MOAA_NIFB_PQQE"/>
    <property type="match status" value="1"/>
</dbReference>
<evidence type="ECO:0000256" key="8">
    <source>
        <dbReference type="ARBA" id="ARBA00023134"/>
    </source>
</evidence>
<feature type="binding site" evidence="12">
    <location>
        <position position="268"/>
    </location>
    <ligand>
        <name>[4Fe-4S] cluster</name>
        <dbReference type="ChEBI" id="CHEBI:49883"/>
        <label>2</label>
        <note>4Fe-4S-substrate</note>
    </ligand>
</feature>
<evidence type="ECO:0000256" key="6">
    <source>
        <dbReference type="ARBA" id="ARBA00023004"/>
    </source>
</evidence>
<evidence type="ECO:0000256" key="10">
    <source>
        <dbReference type="ARBA" id="ARBA00023239"/>
    </source>
</evidence>
<comment type="similarity">
    <text evidence="12">Belongs to the radical SAM superfamily. MoaA family.</text>
</comment>
<keyword evidence="7 12" id="KW-0411">Iron-sulfur</keyword>
<dbReference type="InterPro" id="IPR013483">
    <property type="entry name" value="MoaA"/>
</dbReference>
<dbReference type="CDD" id="cd01335">
    <property type="entry name" value="Radical_SAM"/>
    <property type="match status" value="1"/>
</dbReference>
<accession>A0A8J7UU70</accession>
<dbReference type="GO" id="GO:0051539">
    <property type="term" value="F:4 iron, 4 sulfur cluster binding"/>
    <property type="evidence" value="ECO:0007669"/>
    <property type="project" value="UniProtKB-UniRule"/>
</dbReference>
<comment type="cofactor">
    <cofactor evidence="12">
        <name>[4Fe-4S] cluster</name>
        <dbReference type="ChEBI" id="CHEBI:49883"/>
    </cofactor>
    <text evidence="12">Binds 2 [4Fe-4S] clusters. Binds 1 [4Fe-4S] cluster coordinated with 3 cysteines and an exchangeable S-adenosyl-L-methionine and 1 [4Fe-4S] cluster coordinated with 3 cysteines and the GTP-derived substrate.</text>
</comment>
<dbReference type="Proteomes" id="UP000673975">
    <property type="component" value="Unassembled WGS sequence"/>
</dbReference>
<protein>
    <recommendedName>
        <fullName evidence="1 12">GTP 3',8-cyclase</fullName>
        <ecNumber evidence="1 12">4.1.99.22</ecNumber>
    </recommendedName>
    <alternativeName>
        <fullName evidence="12">Molybdenum cofactor biosynthesis protein A</fullName>
    </alternativeName>
</protein>
<dbReference type="SFLD" id="SFLDG01386">
    <property type="entry name" value="main_SPASM_domain-containing"/>
    <property type="match status" value="1"/>
</dbReference>
<dbReference type="SFLD" id="SFLDS00029">
    <property type="entry name" value="Radical_SAM"/>
    <property type="match status" value="1"/>
</dbReference>
<keyword evidence="10 12" id="KW-0456">Lyase</keyword>
<evidence type="ECO:0000256" key="3">
    <source>
        <dbReference type="ARBA" id="ARBA00022691"/>
    </source>
</evidence>
<keyword evidence="5 12" id="KW-0547">Nucleotide-binding</keyword>
<feature type="binding site" evidence="12">
    <location>
        <position position="29"/>
    </location>
    <ligand>
        <name>S-adenosyl-L-methionine</name>
        <dbReference type="ChEBI" id="CHEBI:59789"/>
    </ligand>
</feature>
<feature type="binding site" evidence="12">
    <location>
        <position position="16"/>
    </location>
    <ligand>
        <name>GTP</name>
        <dbReference type="ChEBI" id="CHEBI:37565"/>
    </ligand>
</feature>
<feature type="binding site" evidence="12">
    <location>
        <begin position="256"/>
        <end position="258"/>
    </location>
    <ligand>
        <name>GTP</name>
        <dbReference type="ChEBI" id="CHEBI:37565"/>
    </ligand>
</feature>
<dbReference type="GO" id="GO:0006777">
    <property type="term" value="P:Mo-molybdopterin cofactor biosynthetic process"/>
    <property type="evidence" value="ECO:0007669"/>
    <property type="project" value="UniProtKB-UniRule"/>
</dbReference>
<dbReference type="InterPro" id="IPR010505">
    <property type="entry name" value="MoaA_twitch"/>
</dbReference>
<comment type="function">
    <text evidence="12">Catalyzes the cyclization of GTP to (8S)-3',8-cyclo-7,8-dihydroguanosine 5'-triphosphate.</text>
</comment>
<evidence type="ECO:0000313" key="15">
    <source>
        <dbReference type="Proteomes" id="UP000673975"/>
    </source>
</evidence>
<feature type="binding site" evidence="12">
    <location>
        <position position="70"/>
    </location>
    <ligand>
        <name>S-adenosyl-L-methionine</name>
        <dbReference type="ChEBI" id="CHEBI:59789"/>
    </ligand>
</feature>
<reference evidence="14" key="1">
    <citation type="submission" date="2021-02" db="EMBL/GenBank/DDBJ databases">
        <title>Natronogracilivirga saccharolytica gen. nov. sp. nov. a new anaerobic, haloalkiliphilic carbohydrate-fermenting bacterium from soda lake and proposing of Cyclonatronumiaceae fam. nov. in the phylum Balneolaeota.</title>
        <authorList>
            <person name="Zhilina T.N."/>
            <person name="Sorokin D.Y."/>
            <person name="Zavarzina D.G."/>
            <person name="Toshchakov S.V."/>
            <person name="Kublanov I.V."/>
        </authorList>
    </citation>
    <scope>NUCLEOTIDE SEQUENCE</scope>
    <source>
        <strain evidence="14">Z-1702</strain>
    </source>
</reference>
<evidence type="ECO:0000259" key="13">
    <source>
        <dbReference type="PROSITE" id="PS51918"/>
    </source>
</evidence>
<dbReference type="InterPro" id="IPR040064">
    <property type="entry name" value="MoaA-like"/>
</dbReference>
<dbReference type="GO" id="GO:0061798">
    <property type="term" value="F:GTP 3',8'-cyclase activity"/>
    <property type="evidence" value="ECO:0007669"/>
    <property type="project" value="UniProtKB-UniRule"/>
</dbReference>
<comment type="subunit">
    <text evidence="12">Monomer and homodimer.</text>
</comment>
<feature type="binding site" evidence="12">
    <location>
        <position position="251"/>
    </location>
    <ligand>
        <name>[4Fe-4S] cluster</name>
        <dbReference type="ChEBI" id="CHEBI:49883"/>
        <label>2</label>
        <note>4Fe-4S-substrate</note>
    </ligand>
</feature>
<dbReference type="Pfam" id="PF04055">
    <property type="entry name" value="Radical_SAM"/>
    <property type="match status" value="1"/>
</dbReference>
<dbReference type="AlphaFoldDB" id="A0A8J7UU70"/>
<comment type="pathway">
    <text evidence="12">Cofactor biosynthesis; molybdopterin biosynthesis.</text>
</comment>
<dbReference type="PANTHER" id="PTHR22960">
    <property type="entry name" value="MOLYBDOPTERIN COFACTOR SYNTHESIS PROTEIN A"/>
    <property type="match status" value="1"/>
</dbReference>
<keyword evidence="4 12" id="KW-0479">Metal-binding</keyword>
<dbReference type="GO" id="GO:0005525">
    <property type="term" value="F:GTP binding"/>
    <property type="evidence" value="ECO:0007669"/>
    <property type="project" value="UniProtKB-UniRule"/>
</dbReference>
<comment type="caution">
    <text evidence="14">The sequence shown here is derived from an EMBL/GenBank/DDBJ whole genome shotgun (WGS) entry which is preliminary data.</text>
</comment>
<evidence type="ECO:0000256" key="5">
    <source>
        <dbReference type="ARBA" id="ARBA00022741"/>
    </source>
</evidence>
<evidence type="ECO:0000256" key="7">
    <source>
        <dbReference type="ARBA" id="ARBA00023014"/>
    </source>
</evidence>
<dbReference type="NCBIfam" id="TIGR02666">
    <property type="entry name" value="moaA"/>
    <property type="match status" value="1"/>
</dbReference>
<feature type="binding site" evidence="12">
    <location>
        <position position="95"/>
    </location>
    <ligand>
        <name>GTP</name>
        <dbReference type="ChEBI" id="CHEBI:37565"/>
    </ligand>
</feature>
<evidence type="ECO:0000313" key="14">
    <source>
        <dbReference type="EMBL" id="MBP3193311.1"/>
    </source>
</evidence>
<keyword evidence="6 12" id="KW-0408">Iron</keyword>
<dbReference type="InterPro" id="IPR006638">
    <property type="entry name" value="Elp3/MiaA/NifB-like_rSAM"/>
</dbReference>
<feature type="binding site" evidence="12">
    <location>
        <position position="23"/>
    </location>
    <ligand>
        <name>[4Fe-4S] cluster</name>
        <dbReference type="ChEBI" id="CHEBI:49883"/>
        <label>1</label>
        <note>4Fe-4S-S-AdoMet</note>
    </ligand>
</feature>
<name>A0A8J7UU70_9BACT</name>
<dbReference type="SMART" id="SM00729">
    <property type="entry name" value="Elp3"/>
    <property type="match status" value="1"/>
</dbReference>
<evidence type="ECO:0000256" key="11">
    <source>
        <dbReference type="ARBA" id="ARBA00048697"/>
    </source>
</evidence>
<dbReference type="EMBL" id="JAFIDN010000009">
    <property type="protein sequence ID" value="MBP3193311.1"/>
    <property type="molecule type" value="Genomic_DNA"/>
</dbReference>
<dbReference type="Gene3D" id="3.20.20.70">
    <property type="entry name" value="Aldolase class I"/>
    <property type="match status" value="1"/>
</dbReference>
<dbReference type="Pfam" id="PF06463">
    <property type="entry name" value="Mob_synth_C"/>
    <property type="match status" value="1"/>
</dbReference>
<dbReference type="GO" id="GO:0061799">
    <property type="term" value="F:cyclic pyranopterin monophosphate synthase activity"/>
    <property type="evidence" value="ECO:0007669"/>
    <property type="project" value="TreeGrafter"/>
</dbReference>
<organism evidence="14 15">
    <name type="scientific">Natronogracilivirga saccharolytica</name>
    <dbReference type="NCBI Taxonomy" id="2812953"/>
    <lineage>
        <taxon>Bacteria</taxon>
        <taxon>Pseudomonadati</taxon>
        <taxon>Balneolota</taxon>
        <taxon>Balneolia</taxon>
        <taxon>Balneolales</taxon>
        <taxon>Cyclonatronaceae</taxon>
        <taxon>Natronogracilivirga</taxon>
    </lineage>
</organism>
<dbReference type="SFLD" id="SFLDG01067">
    <property type="entry name" value="SPASM/twitch_domain_containing"/>
    <property type="match status" value="1"/>
</dbReference>
<dbReference type="InterPro" id="IPR050105">
    <property type="entry name" value="MoCo_biosynth_MoaA/MoaC"/>
</dbReference>
<feature type="binding site" evidence="12">
    <location>
        <position position="155"/>
    </location>
    <ligand>
        <name>GTP</name>
        <dbReference type="ChEBI" id="CHEBI:37565"/>
    </ligand>
</feature>
<feature type="binding site" evidence="12">
    <location>
        <position position="254"/>
    </location>
    <ligand>
        <name>[4Fe-4S] cluster</name>
        <dbReference type="ChEBI" id="CHEBI:49883"/>
        <label>2</label>
        <note>4Fe-4S-substrate</note>
    </ligand>
</feature>
<dbReference type="PANTHER" id="PTHR22960:SF0">
    <property type="entry name" value="MOLYBDENUM COFACTOR BIOSYNTHESIS PROTEIN 1"/>
    <property type="match status" value="1"/>
</dbReference>
<evidence type="ECO:0000256" key="12">
    <source>
        <dbReference type="HAMAP-Rule" id="MF_01225"/>
    </source>
</evidence>
<keyword evidence="15" id="KW-1185">Reference proteome</keyword>
<feature type="binding site" evidence="12">
    <location>
        <position position="189"/>
    </location>
    <ligand>
        <name>S-adenosyl-L-methionine</name>
        <dbReference type="ChEBI" id="CHEBI:59789"/>
    </ligand>
</feature>
<feature type="domain" description="Radical SAM core" evidence="13">
    <location>
        <begin position="7"/>
        <end position="229"/>
    </location>
</feature>
<proteinExistence type="inferred from homology"/>
<dbReference type="HAMAP" id="MF_01225_B">
    <property type="entry name" value="MoaA_B"/>
    <property type="match status" value="1"/>
</dbReference>
<dbReference type="GO" id="GO:1904047">
    <property type="term" value="F:S-adenosyl-L-methionine binding"/>
    <property type="evidence" value="ECO:0007669"/>
    <property type="project" value="UniProtKB-UniRule"/>
</dbReference>
<dbReference type="GO" id="GO:0046872">
    <property type="term" value="F:metal ion binding"/>
    <property type="evidence" value="ECO:0007669"/>
    <property type="project" value="UniProtKB-KW"/>
</dbReference>
<dbReference type="InterPro" id="IPR013785">
    <property type="entry name" value="Aldolase_TIM"/>
</dbReference>
<evidence type="ECO:0000256" key="9">
    <source>
        <dbReference type="ARBA" id="ARBA00023150"/>
    </source>
</evidence>
<dbReference type="SFLD" id="SFLDG01383">
    <property type="entry name" value="cyclic_pyranopterin_phosphate"/>
    <property type="match status" value="1"/>
</dbReference>
<dbReference type="InterPro" id="IPR007197">
    <property type="entry name" value="rSAM"/>
</dbReference>
<keyword evidence="3 12" id="KW-0949">S-adenosyl-L-methionine</keyword>
<keyword evidence="2 12" id="KW-0004">4Fe-4S</keyword>
<dbReference type="InterPro" id="IPR058240">
    <property type="entry name" value="rSAM_sf"/>
</dbReference>
<keyword evidence="9 12" id="KW-0501">Molybdenum cofactor biosynthesis</keyword>
<gene>
    <name evidence="12 14" type="primary">moaA</name>
    <name evidence="14" type="ORF">NATSA_11590</name>
</gene>
<dbReference type="SUPFAM" id="SSF102114">
    <property type="entry name" value="Radical SAM enzymes"/>
    <property type="match status" value="1"/>
</dbReference>
<comment type="catalytic activity">
    <reaction evidence="11 12">
        <text>GTP + AH2 + S-adenosyl-L-methionine = (8S)-3',8-cyclo-7,8-dihydroguanosine 5'-triphosphate + 5'-deoxyadenosine + L-methionine + A + H(+)</text>
        <dbReference type="Rhea" id="RHEA:49576"/>
        <dbReference type="ChEBI" id="CHEBI:13193"/>
        <dbReference type="ChEBI" id="CHEBI:15378"/>
        <dbReference type="ChEBI" id="CHEBI:17319"/>
        <dbReference type="ChEBI" id="CHEBI:17499"/>
        <dbReference type="ChEBI" id="CHEBI:37565"/>
        <dbReference type="ChEBI" id="CHEBI:57844"/>
        <dbReference type="ChEBI" id="CHEBI:59789"/>
        <dbReference type="ChEBI" id="CHEBI:131766"/>
        <dbReference type="EC" id="4.1.99.22"/>
    </reaction>
</comment>
<evidence type="ECO:0000256" key="4">
    <source>
        <dbReference type="ARBA" id="ARBA00022723"/>
    </source>
</evidence>
<evidence type="ECO:0000256" key="1">
    <source>
        <dbReference type="ARBA" id="ARBA00012167"/>
    </source>
</evidence>